<dbReference type="Proteomes" id="UP000555728">
    <property type="component" value="Unassembled WGS sequence"/>
</dbReference>
<evidence type="ECO:0000256" key="2">
    <source>
        <dbReference type="ARBA" id="ARBA00022553"/>
    </source>
</evidence>
<evidence type="ECO:0000256" key="1">
    <source>
        <dbReference type="ARBA" id="ARBA00022450"/>
    </source>
</evidence>
<evidence type="ECO:0000313" key="5">
    <source>
        <dbReference type="Proteomes" id="UP000555728"/>
    </source>
</evidence>
<evidence type="ECO:0000259" key="3">
    <source>
        <dbReference type="PROSITE" id="PS50075"/>
    </source>
</evidence>
<keyword evidence="1" id="KW-0596">Phosphopantetheine</keyword>
<dbReference type="AlphaFoldDB" id="A0A7W6RZQ4"/>
<dbReference type="EMBL" id="JACIGI010000009">
    <property type="protein sequence ID" value="MBB4285700.1"/>
    <property type="molecule type" value="Genomic_DNA"/>
</dbReference>
<dbReference type="Gene3D" id="1.10.1200.10">
    <property type="entry name" value="ACP-like"/>
    <property type="match status" value="1"/>
</dbReference>
<gene>
    <name evidence="4" type="ORF">GGD88_001420</name>
</gene>
<dbReference type="InterPro" id="IPR006162">
    <property type="entry name" value="Ppantetheine_attach_site"/>
</dbReference>
<keyword evidence="2" id="KW-0597">Phosphoprotein</keyword>
<proteinExistence type="predicted"/>
<evidence type="ECO:0000313" key="4">
    <source>
        <dbReference type="EMBL" id="MBB4285700.1"/>
    </source>
</evidence>
<dbReference type="InterPro" id="IPR009081">
    <property type="entry name" value="PP-bd_ACP"/>
</dbReference>
<dbReference type="SUPFAM" id="SSF47336">
    <property type="entry name" value="ACP-like"/>
    <property type="match status" value="1"/>
</dbReference>
<reference evidence="4 5" key="1">
    <citation type="submission" date="2020-08" db="EMBL/GenBank/DDBJ databases">
        <title>Genome sequencing of Purple Non-Sulfur Bacteria from various extreme environments.</title>
        <authorList>
            <person name="Mayer M."/>
        </authorList>
    </citation>
    <scope>NUCLEOTIDE SEQUENCE [LARGE SCALE GENOMIC DNA]</scope>
    <source>
        <strain evidence="4 5">JA135</strain>
    </source>
</reference>
<accession>A0A7W6RZQ4</accession>
<dbReference type="RefSeq" id="WP_184433363.1">
    <property type="nucleotide sequence ID" value="NZ_JACIGI010000009.1"/>
</dbReference>
<dbReference type="Pfam" id="PF00550">
    <property type="entry name" value="PP-binding"/>
    <property type="match status" value="1"/>
</dbReference>
<comment type="caution">
    <text evidence="4">The sequence shown here is derived from an EMBL/GenBank/DDBJ whole genome shotgun (WGS) entry which is preliminary data.</text>
</comment>
<dbReference type="PROSITE" id="PS50075">
    <property type="entry name" value="CARRIER"/>
    <property type="match status" value="1"/>
</dbReference>
<protein>
    <submittedName>
        <fullName evidence="4">Acyl carrier protein</fullName>
    </submittedName>
</protein>
<keyword evidence="5" id="KW-1185">Reference proteome</keyword>
<feature type="domain" description="Carrier" evidence="3">
    <location>
        <begin position="2"/>
        <end position="81"/>
    </location>
</feature>
<organism evidence="4 5">
    <name type="scientific">Roseospira goensis</name>
    <dbReference type="NCBI Taxonomy" id="391922"/>
    <lineage>
        <taxon>Bacteria</taxon>
        <taxon>Pseudomonadati</taxon>
        <taxon>Pseudomonadota</taxon>
        <taxon>Alphaproteobacteria</taxon>
        <taxon>Rhodospirillales</taxon>
        <taxon>Rhodospirillaceae</taxon>
        <taxon>Roseospira</taxon>
    </lineage>
</organism>
<sequence length="87" mass="9090">MTSTTDRVHAVVIEAIAESISVDPATIQPDTAFEDDLGIDSTELIGIIVDIETALQVSLKGVDYAGLKTPADLVAATLARLRVAEPA</sequence>
<name>A0A7W6RZQ4_9PROT</name>
<dbReference type="InterPro" id="IPR036736">
    <property type="entry name" value="ACP-like_sf"/>
</dbReference>
<dbReference type="PROSITE" id="PS00012">
    <property type="entry name" value="PHOSPHOPANTETHEINE"/>
    <property type="match status" value="1"/>
</dbReference>